<evidence type="ECO:0000313" key="2">
    <source>
        <dbReference type="Proteomes" id="UP000485058"/>
    </source>
</evidence>
<gene>
    <name evidence="1" type="ORF">HaLaN_31524</name>
</gene>
<accession>A0A6A0AHZ7</accession>
<evidence type="ECO:0000313" key="1">
    <source>
        <dbReference type="EMBL" id="GFH32322.1"/>
    </source>
</evidence>
<keyword evidence="2" id="KW-1185">Reference proteome</keyword>
<dbReference type="EMBL" id="BLLF01006514">
    <property type="protein sequence ID" value="GFH32322.1"/>
    <property type="molecule type" value="Genomic_DNA"/>
</dbReference>
<comment type="caution">
    <text evidence="1">The sequence shown here is derived from an EMBL/GenBank/DDBJ whole genome shotgun (WGS) entry which is preliminary data.</text>
</comment>
<name>A0A6A0AHZ7_HAELA</name>
<reference evidence="1 2" key="1">
    <citation type="submission" date="2020-02" db="EMBL/GenBank/DDBJ databases">
        <title>Draft genome sequence of Haematococcus lacustris strain NIES-144.</title>
        <authorList>
            <person name="Morimoto D."/>
            <person name="Nakagawa S."/>
            <person name="Yoshida T."/>
            <person name="Sawayama S."/>
        </authorList>
    </citation>
    <scope>NUCLEOTIDE SEQUENCE [LARGE SCALE GENOMIC DNA]</scope>
    <source>
        <strain evidence="1 2">NIES-144</strain>
    </source>
</reference>
<dbReference type="Proteomes" id="UP000485058">
    <property type="component" value="Unassembled WGS sequence"/>
</dbReference>
<protein>
    <submittedName>
        <fullName evidence="1">Uncharacterized protein</fullName>
    </submittedName>
</protein>
<sequence>MVWSCVIDCMALALRPAKGVGGSQTKHAISPNGRAVALPSSLSDAGCRSDDCMPRHGSNLNH</sequence>
<organism evidence="1 2">
    <name type="scientific">Haematococcus lacustris</name>
    <name type="common">Green alga</name>
    <name type="synonym">Haematococcus pluvialis</name>
    <dbReference type="NCBI Taxonomy" id="44745"/>
    <lineage>
        <taxon>Eukaryota</taxon>
        <taxon>Viridiplantae</taxon>
        <taxon>Chlorophyta</taxon>
        <taxon>core chlorophytes</taxon>
        <taxon>Chlorophyceae</taxon>
        <taxon>CS clade</taxon>
        <taxon>Chlamydomonadales</taxon>
        <taxon>Haematococcaceae</taxon>
        <taxon>Haematococcus</taxon>
    </lineage>
</organism>
<proteinExistence type="predicted"/>
<dbReference type="AlphaFoldDB" id="A0A6A0AHZ7"/>